<comment type="caution">
    <text evidence="1">The sequence shown here is derived from an EMBL/GenBank/DDBJ whole genome shotgun (WGS) entry which is preliminary data.</text>
</comment>
<evidence type="ECO:0000313" key="1">
    <source>
        <dbReference type="EMBL" id="RHZ85568.1"/>
    </source>
</evidence>
<name>A0A397JFJ0_9GLOM</name>
<dbReference type="Proteomes" id="UP000266861">
    <property type="component" value="Unassembled WGS sequence"/>
</dbReference>
<gene>
    <name evidence="1" type="ORF">Glove_64g99</name>
</gene>
<evidence type="ECO:0000313" key="2">
    <source>
        <dbReference type="Proteomes" id="UP000266861"/>
    </source>
</evidence>
<dbReference type="EMBL" id="PQFF01000061">
    <property type="protein sequence ID" value="RHZ85568.1"/>
    <property type="molecule type" value="Genomic_DNA"/>
</dbReference>
<keyword evidence="2" id="KW-1185">Reference proteome</keyword>
<protein>
    <submittedName>
        <fullName evidence="1">Uncharacterized protein</fullName>
    </submittedName>
</protein>
<accession>A0A397JFJ0</accession>
<sequence>MEFFMFQSSSISIISSGPDILRERGNIFYTAFTTFCKRGIVEESEGGESDGGEGGGGDNIIGKVVEGSDEYAVFEIIEVLVLGVEVKVAGQAYVALSRSPSWESLSITSFDPSAIKVDEQMLIEYERLNDIFNKGIDIEVARGIRKSRGMIEDDMCHYLDECHPSPRMTVYSSWHKNVFFIDDRDDGKQEEGL</sequence>
<organism evidence="1 2">
    <name type="scientific">Diversispora epigaea</name>
    <dbReference type="NCBI Taxonomy" id="1348612"/>
    <lineage>
        <taxon>Eukaryota</taxon>
        <taxon>Fungi</taxon>
        <taxon>Fungi incertae sedis</taxon>
        <taxon>Mucoromycota</taxon>
        <taxon>Glomeromycotina</taxon>
        <taxon>Glomeromycetes</taxon>
        <taxon>Diversisporales</taxon>
        <taxon>Diversisporaceae</taxon>
        <taxon>Diversispora</taxon>
    </lineage>
</organism>
<proteinExistence type="predicted"/>
<reference evidence="1 2" key="1">
    <citation type="submission" date="2018-08" db="EMBL/GenBank/DDBJ databases">
        <title>Genome and evolution of the arbuscular mycorrhizal fungus Diversispora epigaea (formerly Glomus versiforme) and its bacterial endosymbionts.</title>
        <authorList>
            <person name="Sun X."/>
            <person name="Fei Z."/>
            <person name="Harrison M."/>
        </authorList>
    </citation>
    <scope>NUCLEOTIDE SEQUENCE [LARGE SCALE GENOMIC DNA]</scope>
    <source>
        <strain evidence="1 2">IT104</strain>
    </source>
</reference>
<dbReference type="AlphaFoldDB" id="A0A397JFJ0"/>